<gene>
    <name evidence="1" type="ORF">F6J89_15140</name>
</gene>
<proteinExistence type="predicted"/>
<sequence length="229" mass="25686">MIELGEQIDPLDSPHPIPWNWVLETHAEMRANDTSGLRYYRSQSLVSPDGNYAAYSRIQMHAQPELYRSRVTSVMFVENLQTGDLRTITPSSPLADNPLISDQQADMAGTIAILIPISWSSSSERILGRQFEGMLSSSDASDYAVIWDRQHNRISTLAPEQIDYSNAVLLGWSQTNPEKVLFRAGILGDEHWPVWAVDSDGGTILAFEEEPIIYGQVVNQVWAGPQARW</sequence>
<dbReference type="EMBL" id="JAAHFQ010000279">
    <property type="protein sequence ID" value="NER28927.1"/>
    <property type="molecule type" value="Genomic_DNA"/>
</dbReference>
<comment type="caution">
    <text evidence="1">The sequence shown here is derived from an EMBL/GenBank/DDBJ whole genome shotgun (WGS) entry which is preliminary data.</text>
</comment>
<organism evidence="1">
    <name type="scientific">Symploca sp. SIO1C4</name>
    <dbReference type="NCBI Taxonomy" id="2607765"/>
    <lineage>
        <taxon>Bacteria</taxon>
        <taxon>Bacillati</taxon>
        <taxon>Cyanobacteriota</taxon>
        <taxon>Cyanophyceae</taxon>
        <taxon>Coleofasciculales</taxon>
        <taxon>Coleofasciculaceae</taxon>
        <taxon>Symploca</taxon>
    </lineage>
</organism>
<evidence type="ECO:0000313" key="1">
    <source>
        <dbReference type="EMBL" id="NER28927.1"/>
    </source>
</evidence>
<name>A0A6B3NB72_9CYAN</name>
<accession>A0A6B3NB72</accession>
<protein>
    <submittedName>
        <fullName evidence="1">Uncharacterized protein</fullName>
    </submittedName>
</protein>
<dbReference type="AlphaFoldDB" id="A0A6B3NB72"/>
<reference evidence="1" key="1">
    <citation type="submission" date="2019-11" db="EMBL/GenBank/DDBJ databases">
        <title>Genomic insights into an expanded diversity of filamentous marine cyanobacteria reveals the extraordinary biosynthetic potential of Moorea and Okeania.</title>
        <authorList>
            <person name="Ferreira Leao T."/>
            <person name="Wang M."/>
            <person name="Moss N."/>
            <person name="Da Silva R."/>
            <person name="Sanders J."/>
            <person name="Nurk S."/>
            <person name="Gurevich A."/>
            <person name="Humphrey G."/>
            <person name="Reher R."/>
            <person name="Zhu Q."/>
            <person name="Belda-Ferre P."/>
            <person name="Glukhov E."/>
            <person name="Rex R."/>
            <person name="Dorrestein P.C."/>
            <person name="Knight R."/>
            <person name="Pevzner P."/>
            <person name="Gerwick W.H."/>
            <person name="Gerwick L."/>
        </authorList>
    </citation>
    <scope>NUCLEOTIDE SEQUENCE</scope>
    <source>
        <strain evidence="1">SIO1C4</strain>
    </source>
</reference>